<dbReference type="InterPro" id="IPR050491">
    <property type="entry name" value="AmpC-like"/>
</dbReference>
<feature type="signal peptide" evidence="1">
    <location>
        <begin position="1"/>
        <end position="43"/>
    </location>
</feature>
<dbReference type="PANTHER" id="PTHR46825">
    <property type="entry name" value="D-ALANYL-D-ALANINE-CARBOXYPEPTIDASE/ENDOPEPTIDASE AMPH"/>
    <property type="match status" value="1"/>
</dbReference>
<keyword evidence="3" id="KW-0378">Hydrolase</keyword>
<comment type="caution">
    <text evidence="3">The sequence shown here is derived from an EMBL/GenBank/DDBJ whole genome shotgun (WGS) entry which is preliminary data.</text>
</comment>
<dbReference type="Pfam" id="PF00144">
    <property type="entry name" value="Beta-lactamase"/>
    <property type="match status" value="1"/>
</dbReference>
<evidence type="ECO:0000313" key="3">
    <source>
        <dbReference type="EMBL" id="MEN3540759.1"/>
    </source>
</evidence>
<dbReference type="InterPro" id="IPR001466">
    <property type="entry name" value="Beta-lactam-related"/>
</dbReference>
<keyword evidence="1" id="KW-0732">Signal</keyword>
<dbReference type="RefSeq" id="WP_346230605.1">
    <property type="nucleotide sequence ID" value="NZ_JBDJAW010000058.1"/>
</dbReference>
<dbReference type="GO" id="GO:0016787">
    <property type="term" value="F:hydrolase activity"/>
    <property type="evidence" value="ECO:0007669"/>
    <property type="project" value="UniProtKB-KW"/>
</dbReference>
<keyword evidence="4" id="KW-1185">Reference proteome</keyword>
<reference evidence="3 4" key="1">
    <citation type="submission" date="2024-05" db="EMBL/GenBank/DDBJ databases">
        <title>Microbispora sp.ZYX-F-249.</title>
        <authorList>
            <person name="Xie H."/>
        </authorList>
    </citation>
    <scope>NUCLEOTIDE SEQUENCE [LARGE SCALE GENOMIC DNA]</scope>
    <source>
        <strain evidence="3 4">ZYX-F-249</strain>
    </source>
</reference>
<feature type="chain" id="PRO_5047064337" evidence="1">
    <location>
        <begin position="44"/>
        <end position="432"/>
    </location>
</feature>
<protein>
    <submittedName>
        <fullName evidence="3">Serine hydrolase domain-containing protein</fullName>
        <ecNumber evidence="3">3.1.1.103</ecNumber>
    </submittedName>
</protein>
<evidence type="ECO:0000313" key="4">
    <source>
        <dbReference type="Proteomes" id="UP001447516"/>
    </source>
</evidence>
<dbReference type="EC" id="3.1.1.103" evidence="3"/>
<sequence>MPDPTPTPARPARTPLKRSVRRLAALSLGTLLAMAALVPPANAAAPELRAAPGLDRRELQRTLDEVPKGGIPGAYSAVQDGHQRWRGATGLADLEAKRPTRPDMYHRIGSITKTFVATAALQLVERGRLQLDAPVERYLPGLLPDRRVTVRMLLNHTSHIGDYDTALITSPESLEEMRVRQYGNEELVRLGLGVGASGEPGQSPGSYSNTNYIVLGLVIGKVSGVPAERYITHHVIERAGLEHTFFPRTSDLPNPHSNAYTSLFGSFPLRDFSTFNPSSLGTAGAVVSTMEDLNRFYRALFTGRLIGRAQLAEMRRTVPITLGVGSSDIMNYGLGLIAYDTPCGRLWGHEGGVVGMATLSLSTEDGTRQASSGINMTWHPGTEAGELAWAVHVLGAMCETDRIAASDAPRPLIDAGTPREAPAFIRGRLLRS</sequence>
<accession>A0ABV0AZS9</accession>
<organism evidence="3 4">
    <name type="scientific">Microbispora maris</name>
    <dbReference type="NCBI Taxonomy" id="3144104"/>
    <lineage>
        <taxon>Bacteria</taxon>
        <taxon>Bacillati</taxon>
        <taxon>Actinomycetota</taxon>
        <taxon>Actinomycetes</taxon>
        <taxon>Streptosporangiales</taxon>
        <taxon>Streptosporangiaceae</taxon>
        <taxon>Microbispora</taxon>
    </lineage>
</organism>
<dbReference type="SUPFAM" id="SSF56601">
    <property type="entry name" value="beta-lactamase/transpeptidase-like"/>
    <property type="match status" value="1"/>
</dbReference>
<gene>
    <name evidence="3" type="ORF">AAH991_36990</name>
</gene>
<evidence type="ECO:0000259" key="2">
    <source>
        <dbReference type="Pfam" id="PF00144"/>
    </source>
</evidence>
<dbReference type="Gene3D" id="3.40.710.10">
    <property type="entry name" value="DD-peptidase/beta-lactamase superfamily"/>
    <property type="match status" value="1"/>
</dbReference>
<evidence type="ECO:0000256" key="1">
    <source>
        <dbReference type="SAM" id="SignalP"/>
    </source>
</evidence>
<dbReference type="Proteomes" id="UP001447516">
    <property type="component" value="Unassembled WGS sequence"/>
</dbReference>
<dbReference type="EMBL" id="JBDJAW010000058">
    <property type="protein sequence ID" value="MEN3540759.1"/>
    <property type="molecule type" value="Genomic_DNA"/>
</dbReference>
<name>A0ABV0AZS9_9ACTN</name>
<proteinExistence type="predicted"/>
<feature type="domain" description="Beta-lactamase-related" evidence="2">
    <location>
        <begin position="60"/>
        <end position="352"/>
    </location>
</feature>
<dbReference type="InterPro" id="IPR012338">
    <property type="entry name" value="Beta-lactam/transpept-like"/>
</dbReference>
<dbReference type="PANTHER" id="PTHR46825:SF7">
    <property type="entry name" value="D-ALANYL-D-ALANINE CARBOXYPEPTIDASE"/>
    <property type="match status" value="1"/>
</dbReference>